<proteinExistence type="predicted"/>
<name>A0A1E3H2F9_9HYPH</name>
<dbReference type="EMBL" id="MCRJ01000049">
    <property type="protein sequence ID" value="ODN70474.1"/>
    <property type="molecule type" value="Genomic_DNA"/>
</dbReference>
<comment type="caution">
    <text evidence="2">The sequence shown here is derived from an EMBL/GenBank/DDBJ whole genome shotgun (WGS) entry which is preliminary data.</text>
</comment>
<dbReference type="OrthoDB" id="9812448at2"/>
<sequence>MTRASLTARSTAPCPLVSRADARRPARSPLRAVPARLHAAWQVWCRYRSMRRTAVALEGLSDESLKDIGLSRSQIEFAARTHDIGSFDDHTRRPY</sequence>
<feature type="domain" description="YjiS-like" evidence="1">
    <location>
        <begin position="41"/>
        <end position="76"/>
    </location>
</feature>
<dbReference type="AlphaFoldDB" id="A0A1E3H2F9"/>
<evidence type="ECO:0000313" key="3">
    <source>
        <dbReference type="Proteomes" id="UP000094622"/>
    </source>
</evidence>
<gene>
    <name evidence="2" type="ORF">A6302_02216</name>
</gene>
<dbReference type="RefSeq" id="WP_069306900.1">
    <property type="nucleotide sequence ID" value="NZ_MCRJ01000049.1"/>
</dbReference>
<protein>
    <recommendedName>
        <fullName evidence="1">YjiS-like domain-containing protein</fullName>
    </recommendedName>
</protein>
<dbReference type="InterPro" id="IPR009506">
    <property type="entry name" value="YjiS-like"/>
</dbReference>
<reference evidence="2 3" key="1">
    <citation type="submission" date="2016-07" db="EMBL/GenBank/DDBJ databases">
        <title>Draft Genome Sequence of Methylobrevis pamukkalensis PK2.</title>
        <authorList>
            <person name="Vasilenko O.V."/>
            <person name="Doronina N.V."/>
            <person name="Shmareva M.N."/>
            <person name="Tarlachkov S.V."/>
            <person name="Mustakhimov I."/>
            <person name="Trotsenko Y.A."/>
        </authorList>
    </citation>
    <scope>NUCLEOTIDE SEQUENCE [LARGE SCALE GENOMIC DNA]</scope>
    <source>
        <strain evidence="2 3">PK2</strain>
    </source>
</reference>
<evidence type="ECO:0000313" key="2">
    <source>
        <dbReference type="EMBL" id="ODN70474.1"/>
    </source>
</evidence>
<accession>A0A1E3H2F9</accession>
<keyword evidence="3" id="KW-1185">Reference proteome</keyword>
<dbReference type="PATRIC" id="fig|1439726.3.peg.2338"/>
<evidence type="ECO:0000259" key="1">
    <source>
        <dbReference type="Pfam" id="PF06568"/>
    </source>
</evidence>
<dbReference type="Proteomes" id="UP000094622">
    <property type="component" value="Unassembled WGS sequence"/>
</dbReference>
<organism evidence="2 3">
    <name type="scientific">Methylobrevis pamukkalensis</name>
    <dbReference type="NCBI Taxonomy" id="1439726"/>
    <lineage>
        <taxon>Bacteria</taxon>
        <taxon>Pseudomonadati</taxon>
        <taxon>Pseudomonadota</taxon>
        <taxon>Alphaproteobacteria</taxon>
        <taxon>Hyphomicrobiales</taxon>
        <taxon>Pleomorphomonadaceae</taxon>
        <taxon>Methylobrevis</taxon>
    </lineage>
</organism>
<dbReference type="Pfam" id="PF06568">
    <property type="entry name" value="YjiS-like"/>
    <property type="match status" value="1"/>
</dbReference>